<dbReference type="GO" id="GO:0003964">
    <property type="term" value="F:RNA-directed DNA polymerase activity"/>
    <property type="evidence" value="ECO:0007669"/>
    <property type="project" value="UniProtKB-KW"/>
</dbReference>
<evidence type="ECO:0000313" key="3">
    <source>
        <dbReference type="Proteomes" id="UP000033999"/>
    </source>
</evidence>
<dbReference type="AlphaFoldDB" id="A0A0G1PMQ6"/>
<feature type="domain" description="Reverse transcriptase" evidence="1">
    <location>
        <begin position="1"/>
        <end position="260"/>
    </location>
</feature>
<dbReference type="Proteomes" id="UP000033999">
    <property type="component" value="Unassembled WGS sequence"/>
</dbReference>
<feature type="non-terminal residue" evidence="2">
    <location>
        <position position="1"/>
    </location>
</feature>
<evidence type="ECO:0000313" key="2">
    <source>
        <dbReference type="EMBL" id="KKU06673.1"/>
    </source>
</evidence>
<dbReference type="SUPFAM" id="SSF56672">
    <property type="entry name" value="DNA/RNA polymerases"/>
    <property type="match status" value="1"/>
</dbReference>
<dbReference type="CDD" id="cd01651">
    <property type="entry name" value="RT_G2_intron"/>
    <property type="match status" value="1"/>
</dbReference>
<dbReference type="PANTHER" id="PTHR34047">
    <property type="entry name" value="NUCLEAR INTRON MATURASE 1, MITOCHONDRIAL-RELATED"/>
    <property type="match status" value="1"/>
</dbReference>
<reference evidence="2 3" key="1">
    <citation type="journal article" date="2015" name="Nature">
        <title>rRNA introns, odd ribosomes, and small enigmatic genomes across a large radiation of phyla.</title>
        <authorList>
            <person name="Brown C.T."/>
            <person name="Hug L.A."/>
            <person name="Thomas B.C."/>
            <person name="Sharon I."/>
            <person name="Castelle C.J."/>
            <person name="Singh A."/>
            <person name="Wilkins M.J."/>
            <person name="Williams K.H."/>
            <person name="Banfield J.F."/>
        </authorList>
    </citation>
    <scope>NUCLEOTIDE SEQUENCE [LARGE SCALE GENOMIC DNA]</scope>
</reference>
<dbReference type="Pfam" id="PF00078">
    <property type="entry name" value="RVT_1"/>
    <property type="match status" value="1"/>
</dbReference>
<name>A0A0G1PMQ6_9BACT</name>
<organism evidence="2 3">
    <name type="scientific">Candidatus Magasanikbacteria bacterium GW2011_GWA2_45_39</name>
    <dbReference type="NCBI Taxonomy" id="1619041"/>
    <lineage>
        <taxon>Bacteria</taxon>
        <taxon>Candidatus Magasanikiibacteriota</taxon>
    </lineage>
</organism>
<proteinExistence type="predicted"/>
<dbReference type="InterPro" id="IPR043502">
    <property type="entry name" value="DNA/RNA_pol_sf"/>
</dbReference>
<dbReference type="PANTHER" id="PTHR34047:SF8">
    <property type="entry name" value="PROTEIN YKFC"/>
    <property type="match status" value="1"/>
</dbReference>
<dbReference type="EMBL" id="LCKX01000026">
    <property type="protein sequence ID" value="KKU06673.1"/>
    <property type="molecule type" value="Genomic_DNA"/>
</dbReference>
<keyword evidence="2" id="KW-0695">RNA-directed DNA polymerase</keyword>
<gene>
    <name evidence="2" type="ORF">UX10_C0026G0001</name>
</gene>
<evidence type="ECO:0000259" key="1">
    <source>
        <dbReference type="PROSITE" id="PS50878"/>
    </source>
</evidence>
<protein>
    <submittedName>
        <fullName evidence="2">Reverse transcriptase (RNA-dependent DNA polymerase)</fullName>
    </submittedName>
</protein>
<dbReference type="InterPro" id="IPR000477">
    <property type="entry name" value="RT_dom"/>
</dbReference>
<keyword evidence="2" id="KW-0808">Transferase</keyword>
<keyword evidence="2" id="KW-0548">Nucleotidyltransferase</keyword>
<comment type="caution">
    <text evidence="2">The sequence shown here is derived from an EMBL/GenBank/DDBJ whole genome shotgun (WGS) entry which is preliminary data.</text>
</comment>
<sequence length="317" mass="37720">ISLENLFDAWTEFKKEKANKKDVAEFEINLEDHVFKLHEDLKNGDYKHSDYVSFYVSDPKRRHIHKALVRDRLLHHAVHRIIEPEWNKIFVFDSWSSRKKKGIHGAVKRLQDVGLRLSQNHTRTLWVLKLDVRKFFDSVDHNVLLDILEKRTPDQRLMALFRDIIESFSPGLPLGNLTSQLFSNVYLDKLDQFVKHELKIIGYVRYADDFILIHPSRELLVDCLGKIKVFLRERLHLDVHPKKIVLKTYTGGIDYLGYVCFPHHRVLRTKTKRRMFRRVNDKNFTSYNGILKHCNSYMLKRELMRATKRNDYVDLAP</sequence>
<dbReference type="PROSITE" id="PS50878">
    <property type="entry name" value="RT_POL"/>
    <property type="match status" value="1"/>
</dbReference>
<dbReference type="InterPro" id="IPR051083">
    <property type="entry name" value="GrpII_Intron_Splice-Mob/Def"/>
</dbReference>
<accession>A0A0G1PMQ6</accession>